<dbReference type="InterPro" id="IPR055431">
    <property type="entry name" value="RsgI_M"/>
</dbReference>
<feature type="compositionally biased region" description="Gly residues" evidence="6">
    <location>
        <begin position="498"/>
        <end position="508"/>
    </location>
</feature>
<proteinExistence type="predicted"/>
<dbReference type="PROSITE" id="PS51849">
    <property type="entry name" value="RSGI_N"/>
    <property type="match status" value="1"/>
</dbReference>
<dbReference type="Proteomes" id="UP001597262">
    <property type="component" value="Unassembled WGS sequence"/>
</dbReference>
<dbReference type="InterPro" id="IPR024449">
    <property type="entry name" value="Anti-sigma_RsgI_N"/>
</dbReference>
<feature type="transmembrane region" description="Helical" evidence="7">
    <location>
        <begin position="53"/>
        <end position="73"/>
    </location>
</feature>
<keyword evidence="4 7" id="KW-1133">Transmembrane helix</keyword>
<keyword evidence="5 7" id="KW-0472">Membrane</keyword>
<name>A0ABW3S3K0_9BACL</name>
<organism evidence="9 10">
    <name type="scientific">Paenibacillus puldeungensis</name>
    <dbReference type="NCBI Taxonomy" id="696536"/>
    <lineage>
        <taxon>Bacteria</taxon>
        <taxon>Bacillati</taxon>
        <taxon>Bacillota</taxon>
        <taxon>Bacilli</taxon>
        <taxon>Bacillales</taxon>
        <taxon>Paenibacillaceae</taxon>
        <taxon>Paenibacillus</taxon>
    </lineage>
</organism>
<feature type="compositionally biased region" description="Polar residues" evidence="6">
    <location>
        <begin position="249"/>
        <end position="278"/>
    </location>
</feature>
<feature type="compositionally biased region" description="Low complexity" evidence="6">
    <location>
        <begin position="472"/>
        <end position="485"/>
    </location>
</feature>
<evidence type="ECO:0000256" key="2">
    <source>
        <dbReference type="ARBA" id="ARBA00022475"/>
    </source>
</evidence>
<evidence type="ECO:0000313" key="10">
    <source>
        <dbReference type="Proteomes" id="UP001597262"/>
    </source>
</evidence>
<evidence type="ECO:0000256" key="6">
    <source>
        <dbReference type="SAM" id="MobiDB-lite"/>
    </source>
</evidence>
<feature type="compositionally biased region" description="Basic and acidic residues" evidence="6">
    <location>
        <begin position="441"/>
        <end position="471"/>
    </location>
</feature>
<reference evidence="10" key="1">
    <citation type="journal article" date="2019" name="Int. J. Syst. Evol. Microbiol.">
        <title>The Global Catalogue of Microorganisms (GCM) 10K type strain sequencing project: providing services to taxonomists for standard genome sequencing and annotation.</title>
        <authorList>
            <consortium name="The Broad Institute Genomics Platform"/>
            <consortium name="The Broad Institute Genome Sequencing Center for Infectious Disease"/>
            <person name="Wu L."/>
            <person name="Ma J."/>
        </authorList>
    </citation>
    <scope>NUCLEOTIDE SEQUENCE [LARGE SCALE GENOMIC DNA]</scope>
    <source>
        <strain evidence="10">CCUG 59189</strain>
    </source>
</reference>
<protein>
    <recommendedName>
        <fullName evidence="8">RsgI N-terminal anti-sigma domain-containing protein</fullName>
    </recommendedName>
</protein>
<feature type="region of interest" description="Disordered" evidence="6">
    <location>
        <begin position="249"/>
        <end position="508"/>
    </location>
</feature>
<evidence type="ECO:0000256" key="4">
    <source>
        <dbReference type="ARBA" id="ARBA00022989"/>
    </source>
</evidence>
<feature type="compositionally biased region" description="Low complexity" evidence="6">
    <location>
        <begin position="327"/>
        <end position="370"/>
    </location>
</feature>
<keyword evidence="10" id="KW-1185">Reference proteome</keyword>
<sequence>MKITENCIVVLCQDGTFRNLPLPAELPKLGESINVDSVRRPQKLDRRRFKSSMWLAAASILLIIGAVVLLNSFTGTKQPLTLVAVDINPSVELWVDQKEKIKEVELINDDAKSLVSDQDLQGKTIYDALGLIIDKAEQGGYLDPRSNKKWVWITIVPPKGAGNPVLTIDRNKLPAFNKDYSLEVFTANRAMVEQAKKANLTINKYVVYRQALDQGIDIDTAKLRTHSIVSVLASAGIEPETLFKNAANPSVEQQSGEMSGSASQQGTEPATTSEQTGGNSEGIAEKQTGKGDVQLPAANQGSSVSQIEPNQGKAKAAPKGEDGVSGSKTNSTATFKKNSNNNSNNKSNNKSSVPSAEAGSNAAANGSGAEAAEKKPLSQQAAPKANDQPVKKNDKKSPENGQTKNDHTSMSQEPAKGNGSASNQTQDKGQGIDPANTSESINHETAKPHNDNQNKPETETGKETEPAESKSNESAGGSGNSSQNQTPAEHHTPSDNSGGSGGGGHKTK</sequence>
<feature type="compositionally biased region" description="Polar residues" evidence="6">
    <location>
        <begin position="419"/>
        <end position="428"/>
    </location>
</feature>
<gene>
    <name evidence="9" type="ORF">ACFQ3W_22600</name>
</gene>
<keyword evidence="2" id="KW-1003">Cell membrane</keyword>
<evidence type="ECO:0000256" key="3">
    <source>
        <dbReference type="ARBA" id="ARBA00022692"/>
    </source>
</evidence>
<accession>A0ABW3S3K0</accession>
<dbReference type="EMBL" id="JBHTLM010000024">
    <property type="protein sequence ID" value="MFD1179073.1"/>
    <property type="molecule type" value="Genomic_DNA"/>
</dbReference>
<dbReference type="Pfam" id="PF23750">
    <property type="entry name" value="RsgI_M"/>
    <property type="match status" value="1"/>
</dbReference>
<feature type="compositionally biased region" description="Polar residues" evidence="6">
    <location>
        <begin position="297"/>
        <end position="309"/>
    </location>
</feature>
<evidence type="ECO:0000313" key="9">
    <source>
        <dbReference type="EMBL" id="MFD1179073.1"/>
    </source>
</evidence>
<evidence type="ECO:0000259" key="8">
    <source>
        <dbReference type="PROSITE" id="PS51849"/>
    </source>
</evidence>
<evidence type="ECO:0000256" key="5">
    <source>
        <dbReference type="ARBA" id="ARBA00023136"/>
    </source>
</evidence>
<keyword evidence="3 7" id="KW-0812">Transmembrane</keyword>
<evidence type="ECO:0000256" key="7">
    <source>
        <dbReference type="SAM" id="Phobius"/>
    </source>
</evidence>
<comment type="subcellular location">
    <subcellularLocation>
        <location evidence="1">Cell membrane</location>
        <topology evidence="1">Single-pass membrane protein</topology>
    </subcellularLocation>
</comment>
<feature type="compositionally biased region" description="Polar residues" evidence="6">
    <location>
        <begin position="399"/>
        <end position="412"/>
    </location>
</feature>
<feature type="compositionally biased region" description="Basic and acidic residues" evidence="6">
    <location>
        <begin position="389"/>
        <end position="398"/>
    </location>
</feature>
<feature type="domain" description="RsgI N-terminal anti-sigma" evidence="8">
    <location>
        <begin position="1"/>
        <end position="44"/>
    </location>
</feature>
<dbReference type="RefSeq" id="WP_379321501.1">
    <property type="nucleotide sequence ID" value="NZ_JBHTLM010000024.1"/>
</dbReference>
<comment type="caution">
    <text evidence="9">The sequence shown here is derived from an EMBL/GenBank/DDBJ whole genome shotgun (WGS) entry which is preliminary data.</text>
</comment>
<evidence type="ECO:0000256" key="1">
    <source>
        <dbReference type="ARBA" id="ARBA00004162"/>
    </source>
</evidence>